<gene>
    <name evidence="4" type="ORF">Vbra_16073</name>
</gene>
<dbReference type="PROSITE" id="PS50076">
    <property type="entry name" value="DNAJ_2"/>
    <property type="match status" value="1"/>
</dbReference>
<protein>
    <recommendedName>
        <fullName evidence="3">J domain-containing protein</fullName>
    </recommendedName>
</protein>
<evidence type="ECO:0000256" key="1">
    <source>
        <dbReference type="SAM" id="MobiDB-lite"/>
    </source>
</evidence>
<dbReference type="InterPro" id="IPR001623">
    <property type="entry name" value="DnaJ_domain"/>
</dbReference>
<dbReference type="CDD" id="cd06257">
    <property type="entry name" value="DnaJ"/>
    <property type="match status" value="1"/>
</dbReference>
<feature type="transmembrane region" description="Helical" evidence="2">
    <location>
        <begin position="277"/>
        <end position="297"/>
    </location>
</feature>
<dbReference type="AlphaFoldDB" id="A0A0G4FSK4"/>
<dbReference type="Proteomes" id="UP000041254">
    <property type="component" value="Unassembled WGS sequence"/>
</dbReference>
<evidence type="ECO:0000256" key="2">
    <source>
        <dbReference type="SAM" id="Phobius"/>
    </source>
</evidence>
<feature type="domain" description="J" evidence="3">
    <location>
        <begin position="405"/>
        <end position="467"/>
    </location>
</feature>
<dbReference type="PANTHER" id="PTHR24074">
    <property type="entry name" value="CO-CHAPERONE PROTEIN DJLA"/>
    <property type="match status" value="1"/>
</dbReference>
<keyword evidence="5" id="KW-1185">Reference proteome</keyword>
<feature type="compositionally biased region" description="Basic and acidic residues" evidence="1">
    <location>
        <begin position="437"/>
        <end position="451"/>
    </location>
</feature>
<accession>A0A0G4FSK4</accession>
<dbReference type="InParanoid" id="A0A0G4FSK4"/>
<keyword evidence="2" id="KW-0812">Transmembrane</keyword>
<dbReference type="OrthoDB" id="445556at2759"/>
<dbReference type="InterPro" id="IPR050817">
    <property type="entry name" value="DjlA_DnaK_co-chaperone"/>
</dbReference>
<dbReference type="SMART" id="SM00271">
    <property type="entry name" value="DnaJ"/>
    <property type="match status" value="1"/>
</dbReference>
<feature type="transmembrane region" description="Helical" evidence="2">
    <location>
        <begin position="304"/>
        <end position="325"/>
    </location>
</feature>
<reference evidence="4 5" key="1">
    <citation type="submission" date="2014-11" db="EMBL/GenBank/DDBJ databases">
        <authorList>
            <person name="Zhu J."/>
            <person name="Qi W."/>
            <person name="Song R."/>
        </authorList>
    </citation>
    <scope>NUCLEOTIDE SEQUENCE [LARGE SCALE GENOMIC DNA]</scope>
</reference>
<dbReference type="EMBL" id="CDMY01000493">
    <property type="protein sequence ID" value="CEM17645.1"/>
    <property type="molecule type" value="Genomic_DNA"/>
</dbReference>
<dbReference type="STRING" id="1169540.A0A0G4FSK4"/>
<dbReference type="Pfam" id="PF00226">
    <property type="entry name" value="DnaJ"/>
    <property type="match status" value="1"/>
</dbReference>
<feature type="region of interest" description="Disordered" evidence="1">
    <location>
        <begin position="432"/>
        <end position="451"/>
    </location>
</feature>
<dbReference type="SUPFAM" id="SSF46565">
    <property type="entry name" value="Chaperone J-domain"/>
    <property type="match status" value="1"/>
</dbReference>
<dbReference type="VEuPathDB" id="CryptoDB:Vbra_16073"/>
<dbReference type="InterPro" id="IPR036869">
    <property type="entry name" value="J_dom_sf"/>
</dbReference>
<dbReference type="OMA" id="YSLRKMY"/>
<proteinExistence type="predicted"/>
<keyword evidence="2" id="KW-0472">Membrane</keyword>
<evidence type="ECO:0000313" key="4">
    <source>
        <dbReference type="EMBL" id="CEM17645.1"/>
    </source>
</evidence>
<name>A0A0G4FSK4_VITBC</name>
<evidence type="ECO:0000313" key="5">
    <source>
        <dbReference type="Proteomes" id="UP000041254"/>
    </source>
</evidence>
<dbReference type="Gene3D" id="1.10.287.110">
    <property type="entry name" value="DnaJ domain"/>
    <property type="match status" value="1"/>
</dbReference>
<organism evidence="4 5">
    <name type="scientific">Vitrella brassicaformis (strain CCMP3155)</name>
    <dbReference type="NCBI Taxonomy" id="1169540"/>
    <lineage>
        <taxon>Eukaryota</taxon>
        <taxon>Sar</taxon>
        <taxon>Alveolata</taxon>
        <taxon>Colpodellida</taxon>
        <taxon>Vitrellaceae</taxon>
        <taxon>Vitrella</taxon>
    </lineage>
</organism>
<sequence length="473" mass="54034">MQLSTAAAVHPVHRCLTAIAIHSRALHSSCAALIRLTRHLPQLQRRPCHQTTFIRWQSRGRPRLAVPFAVSDKEAQAAMLKGIGGMFSVSNFTELFPPAVRKEFLPFYAFDVVMSAIVECEFTYTPPLGKPRRVSEFVHLRNHSVDFSSPYTQILATFDHRRSVAERLAGDFVVQTVPIDEILQDDETVLPFSVSPDYAIHFALPDKLKEYARLTAKSKLESALTGFQPDMRTAVQSLQIHNIRRHNVWCPYYVFEYSRFDRKFTTLVHGFTAKPAGIYHLSGTKISFLLFGTLMLLSRLRLLTVLSSPMSLLISVVAGVFTHYLPSIQSDIGDFFRKQEMRRHADFLRENPAGYASYEHSDSESFARGRERAQAFEEAEHQRAFEQERADQNYWFGTDEDDLSQHYRNLGLDPSRSHNAKEVKDAFRRYALKHHPDKVSDPKKKDASSERFKRAVESYNYLLKRGKGGSSSA</sequence>
<evidence type="ECO:0000259" key="3">
    <source>
        <dbReference type="PROSITE" id="PS50076"/>
    </source>
</evidence>
<keyword evidence="2" id="KW-1133">Transmembrane helix</keyword>